<evidence type="ECO:0000313" key="4">
    <source>
        <dbReference type="Proteomes" id="UP001497453"/>
    </source>
</evidence>
<evidence type="ECO:0000256" key="2">
    <source>
        <dbReference type="SAM" id="Phobius"/>
    </source>
</evidence>
<keyword evidence="4" id="KW-1185">Reference proteome</keyword>
<proteinExistence type="predicted"/>
<gene>
    <name evidence="3" type="ORF">GFSPODELE1_LOCUS2006</name>
</gene>
<sequence length="431" mass="47492">MAPVPFPSESRAQFYSLRHPFTRLISSNSQFDLIKLQWQNPQDILSILTIIGADIVQRAVAQLAGHPYYFTPVAFSFGWVGYALNALLAIMGEGKLMPPADCDCILVNATTQYSKQNKSWVLGRLVRDLEKNATKPGLTVTFYKTSSGNQGIPSMDWVYYSGVIVIVAQLGISVIPGVLYEDWTILMVTAIGTLLSILGGALPKWKKEKWSCRKMKKNDKAVICLTRGNGYNDVFVIISEGEGHLRLEDLANARDVPVSGTFALALVLCICQALLLLTVAGLKNNAWFLLLIGSLGIVQNGVAAGVRRAPGTTGIHLEKQGESIRRDKVFPALQDAEERERYVGISLLAIFFNSKLRPHEEQWREEKLASHAKAEHTSRPTSNLATQVPQNGEEDEKQDYAQQANSGVYNSNDIQETSRIPPSSTTTLVGK</sequence>
<feature type="transmembrane region" description="Helical" evidence="2">
    <location>
        <begin position="286"/>
        <end position="306"/>
    </location>
</feature>
<feature type="transmembrane region" description="Helical" evidence="2">
    <location>
        <begin position="256"/>
        <end position="280"/>
    </location>
</feature>
<accession>A0ABP1CR03</accession>
<feature type="region of interest" description="Disordered" evidence="1">
    <location>
        <begin position="366"/>
        <end position="431"/>
    </location>
</feature>
<dbReference type="Proteomes" id="UP001497453">
    <property type="component" value="Chromosome 10"/>
</dbReference>
<keyword evidence="2" id="KW-0812">Transmembrane</keyword>
<keyword evidence="2" id="KW-0472">Membrane</keyword>
<evidence type="ECO:0000256" key="1">
    <source>
        <dbReference type="SAM" id="MobiDB-lite"/>
    </source>
</evidence>
<name>A0ABP1CR03_9APHY</name>
<feature type="transmembrane region" description="Helical" evidence="2">
    <location>
        <begin position="185"/>
        <end position="205"/>
    </location>
</feature>
<feature type="transmembrane region" description="Helical" evidence="2">
    <location>
        <begin position="157"/>
        <end position="179"/>
    </location>
</feature>
<feature type="compositionally biased region" description="Polar residues" evidence="1">
    <location>
        <begin position="400"/>
        <end position="431"/>
    </location>
</feature>
<reference evidence="4" key="1">
    <citation type="submission" date="2024-04" db="EMBL/GenBank/DDBJ databases">
        <authorList>
            <person name="Shaw F."/>
            <person name="Minotto A."/>
        </authorList>
    </citation>
    <scope>NUCLEOTIDE SEQUENCE [LARGE SCALE GENOMIC DNA]</scope>
</reference>
<dbReference type="EMBL" id="OZ037953">
    <property type="protein sequence ID" value="CAL1698118.1"/>
    <property type="molecule type" value="Genomic_DNA"/>
</dbReference>
<evidence type="ECO:0000313" key="3">
    <source>
        <dbReference type="EMBL" id="CAL1698118.1"/>
    </source>
</evidence>
<feature type="compositionally biased region" description="Basic and acidic residues" evidence="1">
    <location>
        <begin position="366"/>
        <end position="378"/>
    </location>
</feature>
<feature type="compositionally biased region" description="Polar residues" evidence="1">
    <location>
        <begin position="379"/>
        <end position="390"/>
    </location>
</feature>
<keyword evidence="2" id="KW-1133">Transmembrane helix</keyword>
<feature type="transmembrane region" description="Helical" evidence="2">
    <location>
        <begin position="68"/>
        <end position="90"/>
    </location>
</feature>
<protein>
    <submittedName>
        <fullName evidence="3">Uncharacterized protein</fullName>
    </submittedName>
</protein>
<organism evidence="3 4">
    <name type="scientific">Somion occarium</name>
    <dbReference type="NCBI Taxonomy" id="3059160"/>
    <lineage>
        <taxon>Eukaryota</taxon>
        <taxon>Fungi</taxon>
        <taxon>Dikarya</taxon>
        <taxon>Basidiomycota</taxon>
        <taxon>Agaricomycotina</taxon>
        <taxon>Agaricomycetes</taxon>
        <taxon>Polyporales</taxon>
        <taxon>Cerrenaceae</taxon>
        <taxon>Somion</taxon>
    </lineage>
</organism>